<dbReference type="VEuPathDB" id="ToxoDB:BESB_054110"/>
<organism evidence="2 3">
    <name type="scientific">Besnoitia besnoiti</name>
    <name type="common">Apicomplexan protozoan</name>
    <dbReference type="NCBI Taxonomy" id="94643"/>
    <lineage>
        <taxon>Eukaryota</taxon>
        <taxon>Sar</taxon>
        <taxon>Alveolata</taxon>
        <taxon>Apicomplexa</taxon>
        <taxon>Conoidasida</taxon>
        <taxon>Coccidia</taxon>
        <taxon>Eucoccidiorida</taxon>
        <taxon>Eimeriorina</taxon>
        <taxon>Sarcocystidae</taxon>
        <taxon>Besnoitia</taxon>
    </lineage>
</organism>
<gene>
    <name evidence="2" type="ORF">BESB_054110</name>
</gene>
<reference evidence="2 3" key="1">
    <citation type="submission" date="2017-09" db="EMBL/GenBank/DDBJ databases">
        <title>Genome sequencing of Besnoitia besnoiti strain Bb-Ger1.</title>
        <authorList>
            <person name="Schares G."/>
            <person name="Venepally P."/>
            <person name="Lorenzi H.A."/>
        </authorList>
    </citation>
    <scope>NUCLEOTIDE SEQUENCE [LARGE SCALE GENOMIC DNA]</scope>
    <source>
        <strain evidence="2 3">Bb-Ger1</strain>
    </source>
</reference>
<feature type="domain" description="Sm" evidence="1">
    <location>
        <begin position="66"/>
        <end position="101"/>
    </location>
</feature>
<evidence type="ECO:0000313" key="2">
    <source>
        <dbReference type="EMBL" id="PFH35760.1"/>
    </source>
</evidence>
<name>A0A2A9MK23_BESBE</name>
<dbReference type="OrthoDB" id="329017at2759"/>
<dbReference type="Gene3D" id="2.30.30.100">
    <property type="match status" value="1"/>
</dbReference>
<dbReference type="KEGG" id="bbes:BESB_054110"/>
<keyword evidence="3" id="KW-1185">Reference proteome</keyword>
<accession>A0A2A9MK23</accession>
<evidence type="ECO:0000259" key="1">
    <source>
        <dbReference type="Pfam" id="PF01423"/>
    </source>
</evidence>
<dbReference type="AlphaFoldDB" id="A0A2A9MK23"/>
<dbReference type="SUPFAM" id="SSF50182">
    <property type="entry name" value="Sm-like ribonucleoproteins"/>
    <property type="match status" value="1"/>
</dbReference>
<proteinExistence type="predicted"/>
<dbReference type="RefSeq" id="XP_029219769.1">
    <property type="nucleotide sequence ID" value="XM_029363846.1"/>
</dbReference>
<dbReference type="InterPro" id="IPR001163">
    <property type="entry name" value="Sm_dom_euk/arc"/>
</dbReference>
<dbReference type="Pfam" id="PF01423">
    <property type="entry name" value="LSM"/>
    <property type="match status" value="1"/>
</dbReference>
<evidence type="ECO:0000313" key="3">
    <source>
        <dbReference type="Proteomes" id="UP000224006"/>
    </source>
</evidence>
<dbReference type="Proteomes" id="UP000224006">
    <property type="component" value="Chromosome IV"/>
</dbReference>
<dbReference type="EMBL" id="NWUJ01000004">
    <property type="protein sequence ID" value="PFH35760.1"/>
    <property type="molecule type" value="Genomic_DNA"/>
</dbReference>
<dbReference type="InterPro" id="IPR010920">
    <property type="entry name" value="LSM_dom_sf"/>
</dbReference>
<protein>
    <recommendedName>
        <fullName evidence="1">Sm domain-containing protein</fullName>
    </recommendedName>
</protein>
<sequence>MRSDVAGERRRGEDDAPAGEGFVEESCFRVKEQLEAALLNREGGFENFFQQLCNAEAAVDALQGEGESVKIILTDARELRGNLIAVDAKGNLLLQNCRMRTCVKYGDEGVEAEEWRESFVPVPLLCPASWIKSFRVRLDFLLSA</sequence>
<dbReference type="GeneID" id="40310340"/>
<comment type="caution">
    <text evidence="2">The sequence shown here is derived from an EMBL/GenBank/DDBJ whole genome shotgun (WGS) entry which is preliminary data.</text>
</comment>